<organism evidence="2 3">
    <name type="scientific">Penicillium frequentans</name>
    <dbReference type="NCBI Taxonomy" id="3151616"/>
    <lineage>
        <taxon>Eukaryota</taxon>
        <taxon>Fungi</taxon>
        <taxon>Dikarya</taxon>
        <taxon>Ascomycota</taxon>
        <taxon>Pezizomycotina</taxon>
        <taxon>Eurotiomycetes</taxon>
        <taxon>Eurotiomycetidae</taxon>
        <taxon>Eurotiales</taxon>
        <taxon>Aspergillaceae</taxon>
        <taxon>Penicillium</taxon>
    </lineage>
</organism>
<dbReference type="CDD" id="cd02440">
    <property type="entry name" value="AdoMet_MTases"/>
    <property type="match status" value="1"/>
</dbReference>
<protein>
    <recommendedName>
        <fullName evidence="4">Secondary metabolism regulator LAE1</fullName>
    </recommendedName>
</protein>
<feature type="region of interest" description="Disordered" evidence="1">
    <location>
        <begin position="214"/>
        <end position="266"/>
    </location>
</feature>
<dbReference type="Gene3D" id="3.40.50.150">
    <property type="entry name" value="Vaccinia Virus protein VP39"/>
    <property type="match status" value="1"/>
</dbReference>
<feature type="compositionally biased region" description="Low complexity" evidence="1">
    <location>
        <begin position="88"/>
        <end position="97"/>
    </location>
</feature>
<dbReference type="EMBL" id="JAQIZZ010000003">
    <property type="protein sequence ID" value="KAJ5547096.1"/>
    <property type="molecule type" value="Genomic_DNA"/>
</dbReference>
<feature type="compositionally biased region" description="Polar residues" evidence="1">
    <location>
        <begin position="256"/>
        <end position="266"/>
    </location>
</feature>
<keyword evidence="3" id="KW-1185">Reference proteome</keyword>
<evidence type="ECO:0000313" key="3">
    <source>
        <dbReference type="Proteomes" id="UP001220324"/>
    </source>
</evidence>
<reference evidence="2 3" key="1">
    <citation type="journal article" date="2023" name="IMA Fungus">
        <title>Comparative genomic study of the Penicillium genus elucidates a diverse pangenome and 15 lateral gene transfer events.</title>
        <authorList>
            <person name="Petersen C."/>
            <person name="Sorensen T."/>
            <person name="Nielsen M.R."/>
            <person name="Sondergaard T.E."/>
            <person name="Sorensen J.L."/>
            <person name="Fitzpatrick D.A."/>
            <person name="Frisvad J.C."/>
            <person name="Nielsen K.L."/>
        </authorList>
    </citation>
    <scope>NUCLEOTIDE SEQUENCE [LARGE SCALE GENOMIC DNA]</scope>
    <source>
        <strain evidence="2 3">IBT 35679</strain>
    </source>
</reference>
<proteinExistence type="predicted"/>
<dbReference type="PANTHER" id="PTHR43591:SF10">
    <property type="entry name" value="ABC TRANSMEMBRANE TYPE-1 DOMAIN-CONTAINING PROTEIN-RELATED"/>
    <property type="match status" value="1"/>
</dbReference>
<feature type="compositionally biased region" description="Polar residues" evidence="1">
    <location>
        <begin position="214"/>
        <end position="233"/>
    </location>
</feature>
<dbReference type="Pfam" id="PF13489">
    <property type="entry name" value="Methyltransf_23"/>
    <property type="match status" value="1"/>
</dbReference>
<feature type="compositionally biased region" description="Polar residues" evidence="1">
    <location>
        <begin position="184"/>
        <end position="196"/>
    </location>
</feature>
<evidence type="ECO:0000256" key="1">
    <source>
        <dbReference type="SAM" id="MobiDB-lite"/>
    </source>
</evidence>
<dbReference type="SUPFAM" id="SSF53335">
    <property type="entry name" value="S-adenosyl-L-methionine-dependent methyltransferases"/>
    <property type="match status" value="1"/>
</dbReference>
<dbReference type="Proteomes" id="UP001220324">
    <property type="component" value="Unassembled WGS sequence"/>
</dbReference>
<comment type="caution">
    <text evidence="2">The sequence shown here is derived from an EMBL/GenBank/DDBJ whole genome shotgun (WGS) entry which is preliminary data.</text>
</comment>
<evidence type="ECO:0000313" key="2">
    <source>
        <dbReference type="EMBL" id="KAJ5547096.1"/>
    </source>
</evidence>
<dbReference type="GO" id="GO:0008168">
    <property type="term" value="F:methyltransferase activity"/>
    <property type="evidence" value="ECO:0007669"/>
    <property type="project" value="TreeGrafter"/>
</dbReference>
<gene>
    <name evidence="2" type="ORF">N7494_004681</name>
</gene>
<feature type="region of interest" description="Disordered" evidence="1">
    <location>
        <begin position="85"/>
        <end position="105"/>
    </location>
</feature>
<dbReference type="InterPro" id="IPR029063">
    <property type="entry name" value="SAM-dependent_MTases_sf"/>
</dbReference>
<name>A0AAD6GIL9_9EURO</name>
<sequence length="565" mass="61743">MTRFAVREYARSSAFSVPNDPMGSEDRIELSDSSFDMDLDMALPSSPFSGSPVSVASAENEFMESFQEFPDLQPQSVKSVSETEEVISSPSPLSLEPLPSPEMECASGTEASALRPSLVSESTFQTHTCHEAGITALPQSHDPASGSCGMSEGESGHILAMLPQLTSIPEENIDSGSGARPSPSILQTSSSTTANSPLPDANHVADEISVLSVPTEQVPGPSTFTLDKASGSSTPPPPYVPTIPQIEEDDPGDISNGESTSDETNSVFDDEYHTDTSSHTASLLSDVKDYTYENGRRYHSYREGHYVLPNDDQEQDRQDLLHHVRNLVLNGALYRAPLGKSLQRALDIGTGTGIWAIDFADSHPSAEVMGTDLSPIQPSWVPPNLRFLVDDAESPWLFSTSRPFDFVHARDLGVPSPTGRGCCDRPTGIYDQVVGLTPMLCEFLGRLHEASEAFHRPMNIAEGHRQRLVEAGFEEVRDEVYKVPSSMWPSDPIQKQIGRYNLCSLLMAVESYSLALFTRVLGWSNLQTQVFLAGVRRDLNNPDVHTYCNLHIVYGRKPEHGYHAA</sequence>
<dbReference type="AlphaFoldDB" id="A0AAD6GIL9"/>
<dbReference type="PANTHER" id="PTHR43591">
    <property type="entry name" value="METHYLTRANSFERASE"/>
    <property type="match status" value="1"/>
</dbReference>
<feature type="region of interest" description="Disordered" evidence="1">
    <location>
        <begin position="169"/>
        <end position="201"/>
    </location>
</feature>
<accession>A0AAD6GIL9</accession>
<evidence type="ECO:0008006" key="4">
    <source>
        <dbReference type="Google" id="ProtNLM"/>
    </source>
</evidence>